<dbReference type="InterPro" id="IPR031167">
    <property type="entry name" value="G_OBG"/>
</dbReference>
<dbReference type="Pfam" id="PF01926">
    <property type="entry name" value="MMR_HSR1"/>
    <property type="match status" value="1"/>
</dbReference>
<dbReference type="AlphaFoldDB" id="A0A1G2U3P4"/>
<keyword evidence="2 7" id="KW-0963">Cytoplasm</keyword>
<comment type="cofactor">
    <cofactor evidence="7">
        <name>Mg(2+)</name>
        <dbReference type="ChEBI" id="CHEBI:18420"/>
    </cofactor>
</comment>
<feature type="binding site" evidence="7">
    <location>
        <begin position="301"/>
        <end position="303"/>
    </location>
    <ligand>
        <name>GTP</name>
        <dbReference type="ChEBI" id="CHEBI:37565"/>
    </ligand>
</feature>
<dbReference type="PRINTS" id="PR00326">
    <property type="entry name" value="GTP1OBG"/>
</dbReference>
<dbReference type="GO" id="GO:0000287">
    <property type="term" value="F:magnesium ion binding"/>
    <property type="evidence" value="ECO:0007669"/>
    <property type="project" value="InterPro"/>
</dbReference>
<comment type="function">
    <text evidence="7">An essential GTPase which binds GTP, GDP and possibly (p)ppGpp with moderate affinity, with high nucleotide exchange rates and a fairly low GTP hydrolysis rate. Plays a role in control of the cell cycle, stress response, ribosome biogenesis and in those bacteria that undergo differentiation, in morphogenesis control.</text>
</comment>
<feature type="binding site" evidence="7">
    <location>
        <begin position="189"/>
        <end position="193"/>
    </location>
    <ligand>
        <name>GTP</name>
        <dbReference type="ChEBI" id="CHEBI:37565"/>
    </ligand>
</feature>
<evidence type="ECO:0000313" key="10">
    <source>
        <dbReference type="EMBL" id="OHB04125.1"/>
    </source>
</evidence>
<accession>A0A1G2U3P4</accession>
<dbReference type="PROSITE" id="PS51710">
    <property type="entry name" value="G_OBG"/>
    <property type="match status" value="1"/>
</dbReference>
<dbReference type="NCBIfam" id="TIGR02729">
    <property type="entry name" value="Obg_CgtA"/>
    <property type="match status" value="1"/>
</dbReference>
<dbReference type="Gene3D" id="3.40.50.300">
    <property type="entry name" value="P-loop containing nucleotide triphosphate hydrolases"/>
    <property type="match status" value="1"/>
</dbReference>
<proteinExistence type="inferred from homology"/>
<feature type="domain" description="OBG-type G" evidence="8">
    <location>
        <begin position="158"/>
        <end position="320"/>
    </location>
</feature>
<dbReference type="Gene3D" id="2.70.210.12">
    <property type="entry name" value="GTP1/OBG domain"/>
    <property type="match status" value="1"/>
</dbReference>
<feature type="binding site" evidence="7">
    <location>
        <position position="191"/>
    </location>
    <ligand>
        <name>Mg(2+)</name>
        <dbReference type="ChEBI" id="CHEBI:18420"/>
    </ligand>
</feature>
<dbReference type="EC" id="3.6.5.-" evidence="7"/>
<keyword evidence="4 7" id="KW-0378">Hydrolase</keyword>
<dbReference type="InterPro" id="IPR036726">
    <property type="entry name" value="GTP1_OBG_dom_sf"/>
</dbReference>
<dbReference type="InterPro" id="IPR027417">
    <property type="entry name" value="P-loop_NTPase"/>
</dbReference>
<dbReference type="HAMAP" id="MF_01454">
    <property type="entry name" value="GTPase_Obg"/>
    <property type="match status" value="1"/>
</dbReference>
<dbReference type="PROSITE" id="PS51883">
    <property type="entry name" value="OBG"/>
    <property type="match status" value="1"/>
</dbReference>
<organism evidence="10 11">
    <name type="scientific">Candidatus Zambryskibacteria bacterium RIFCSPLOWO2_01_FULL_43_17</name>
    <dbReference type="NCBI Taxonomy" id="1802760"/>
    <lineage>
        <taxon>Bacteria</taxon>
        <taxon>Candidatus Zambryskiibacteriota</taxon>
    </lineage>
</organism>
<feature type="binding site" evidence="7">
    <location>
        <begin position="273"/>
        <end position="276"/>
    </location>
    <ligand>
        <name>GTP</name>
        <dbReference type="ChEBI" id="CHEBI:37565"/>
    </ligand>
</feature>
<dbReference type="CDD" id="cd01898">
    <property type="entry name" value="Obg"/>
    <property type="match status" value="1"/>
</dbReference>
<dbReference type="PANTHER" id="PTHR11702:SF31">
    <property type="entry name" value="MITOCHONDRIAL RIBOSOME-ASSOCIATED GTPASE 2"/>
    <property type="match status" value="1"/>
</dbReference>
<dbReference type="Proteomes" id="UP000179283">
    <property type="component" value="Unassembled WGS sequence"/>
</dbReference>
<evidence type="ECO:0000256" key="3">
    <source>
        <dbReference type="ARBA" id="ARBA00022741"/>
    </source>
</evidence>
<evidence type="ECO:0000256" key="5">
    <source>
        <dbReference type="ARBA" id="ARBA00022842"/>
    </source>
</evidence>
<name>A0A1G2U3P4_9BACT</name>
<feature type="binding site" evidence="7">
    <location>
        <begin position="206"/>
        <end position="209"/>
    </location>
    <ligand>
        <name>GTP</name>
        <dbReference type="ChEBI" id="CHEBI:37565"/>
    </ligand>
</feature>
<evidence type="ECO:0000259" key="8">
    <source>
        <dbReference type="PROSITE" id="PS51710"/>
    </source>
</evidence>
<dbReference type="PANTHER" id="PTHR11702">
    <property type="entry name" value="DEVELOPMENTALLY REGULATED GTP-BINDING PROTEIN-RELATED"/>
    <property type="match status" value="1"/>
</dbReference>
<dbReference type="SUPFAM" id="SSF52540">
    <property type="entry name" value="P-loop containing nucleoside triphosphate hydrolases"/>
    <property type="match status" value="1"/>
</dbReference>
<dbReference type="GO" id="GO:0042254">
    <property type="term" value="P:ribosome biogenesis"/>
    <property type="evidence" value="ECO:0007669"/>
    <property type="project" value="UniProtKB-UniRule"/>
</dbReference>
<evidence type="ECO:0000259" key="9">
    <source>
        <dbReference type="PROSITE" id="PS51883"/>
    </source>
</evidence>
<evidence type="ECO:0000256" key="4">
    <source>
        <dbReference type="ARBA" id="ARBA00022801"/>
    </source>
</evidence>
<feature type="domain" description="Obg" evidence="9">
    <location>
        <begin position="1"/>
        <end position="157"/>
    </location>
</feature>
<dbReference type="InterPro" id="IPR006074">
    <property type="entry name" value="GTP1-OBG_CS"/>
</dbReference>
<dbReference type="GO" id="GO:0003924">
    <property type="term" value="F:GTPase activity"/>
    <property type="evidence" value="ECO:0007669"/>
    <property type="project" value="UniProtKB-UniRule"/>
</dbReference>
<dbReference type="NCBIfam" id="NF008956">
    <property type="entry name" value="PRK12299.1"/>
    <property type="match status" value="1"/>
</dbReference>
<dbReference type="InterPro" id="IPR045086">
    <property type="entry name" value="OBG_GTPase"/>
</dbReference>
<evidence type="ECO:0000313" key="11">
    <source>
        <dbReference type="Proteomes" id="UP000179283"/>
    </source>
</evidence>
<keyword evidence="3 7" id="KW-0547">Nucleotide-binding</keyword>
<dbReference type="FunFam" id="2.70.210.12:FF:000001">
    <property type="entry name" value="GTPase Obg"/>
    <property type="match status" value="1"/>
</dbReference>
<dbReference type="SUPFAM" id="SSF82051">
    <property type="entry name" value="Obg GTP-binding protein N-terminal domain"/>
    <property type="match status" value="1"/>
</dbReference>
<dbReference type="GO" id="GO:0005525">
    <property type="term" value="F:GTP binding"/>
    <property type="evidence" value="ECO:0007669"/>
    <property type="project" value="UniProtKB-UniRule"/>
</dbReference>
<comment type="subunit">
    <text evidence="7">Monomer.</text>
</comment>
<evidence type="ECO:0000256" key="2">
    <source>
        <dbReference type="ARBA" id="ARBA00022490"/>
    </source>
</evidence>
<comment type="caution">
    <text evidence="10">The sequence shown here is derived from an EMBL/GenBank/DDBJ whole genome shotgun (WGS) entry which is preliminary data.</text>
</comment>
<comment type="similarity">
    <text evidence="1 7">Belongs to the TRAFAC class OBG-HflX-like GTPase superfamily. OBG GTPase family.</text>
</comment>
<dbReference type="EMBL" id="MHWD01000014">
    <property type="protein sequence ID" value="OHB04125.1"/>
    <property type="molecule type" value="Genomic_DNA"/>
</dbReference>
<gene>
    <name evidence="7" type="primary">obg</name>
    <name evidence="10" type="ORF">A2920_02185</name>
</gene>
<evidence type="ECO:0000256" key="7">
    <source>
        <dbReference type="HAMAP-Rule" id="MF_01454"/>
    </source>
</evidence>
<dbReference type="PIRSF" id="PIRSF002401">
    <property type="entry name" value="GTP_bd_Obg/CgtA"/>
    <property type="match status" value="1"/>
</dbReference>
<dbReference type="Pfam" id="PF01018">
    <property type="entry name" value="GTP1_OBG"/>
    <property type="match status" value="1"/>
</dbReference>
<dbReference type="InterPro" id="IPR014100">
    <property type="entry name" value="GTP-bd_Obg/CgtA"/>
</dbReference>
<feature type="binding site" evidence="7">
    <location>
        <begin position="164"/>
        <end position="171"/>
    </location>
    <ligand>
        <name>GTP</name>
        <dbReference type="ChEBI" id="CHEBI:37565"/>
    </ligand>
</feature>
<keyword evidence="5 7" id="KW-0460">Magnesium</keyword>
<evidence type="ECO:0000256" key="1">
    <source>
        <dbReference type="ARBA" id="ARBA00007699"/>
    </source>
</evidence>
<protein>
    <recommendedName>
        <fullName evidence="7">GTPase Obg</fullName>
        <ecNumber evidence="7">3.6.5.-</ecNumber>
    </recommendedName>
    <alternativeName>
        <fullName evidence="7">GTP-binding protein Obg</fullName>
    </alternativeName>
</protein>
<dbReference type="InterPro" id="IPR006169">
    <property type="entry name" value="GTP1_OBG_dom"/>
</dbReference>
<feature type="binding site" evidence="7">
    <location>
        <position position="171"/>
    </location>
    <ligand>
        <name>Mg(2+)</name>
        <dbReference type="ChEBI" id="CHEBI:18420"/>
    </ligand>
</feature>
<sequence length="321" mass="35096">MFIDEITIHAKAGKGGDGVVLWRHEKGKDYAGPSGGNGGKGGDVYVKAVRDLGLLARYRNVKEFSAPNGHNGMKSSKTGESGEDIEIELPIGSIVTNLLSKKQFALETEGERRLILTGGNGGWGNEHFKSSTNRRPKESTPGKYGEEADFYIELELVADAGLIGLPNAGKSSLLNALTNAKAKVGAFPFTTLEPNLGDFHGYILADIPGLIEGAHKGKGLGDKFLRHIKRTKVLFHCISAENEDVELAYEVVRTELNAYSKELAEKDEVIILTKTDVVDEVDLNEKFELLKDKNKRVLRVSIIDEVYLGNFIKELSKILQA</sequence>
<dbReference type="GO" id="GO:0005737">
    <property type="term" value="C:cytoplasm"/>
    <property type="evidence" value="ECO:0007669"/>
    <property type="project" value="UniProtKB-SubCell"/>
</dbReference>
<dbReference type="InterPro" id="IPR006073">
    <property type="entry name" value="GTP-bd"/>
</dbReference>
<keyword evidence="7" id="KW-0479">Metal-binding</keyword>
<reference evidence="10 11" key="1">
    <citation type="journal article" date="2016" name="Nat. Commun.">
        <title>Thousands of microbial genomes shed light on interconnected biogeochemical processes in an aquifer system.</title>
        <authorList>
            <person name="Anantharaman K."/>
            <person name="Brown C.T."/>
            <person name="Hug L.A."/>
            <person name="Sharon I."/>
            <person name="Castelle C.J."/>
            <person name="Probst A.J."/>
            <person name="Thomas B.C."/>
            <person name="Singh A."/>
            <person name="Wilkins M.J."/>
            <person name="Karaoz U."/>
            <person name="Brodie E.L."/>
            <person name="Williams K.H."/>
            <person name="Hubbard S.S."/>
            <person name="Banfield J.F."/>
        </authorList>
    </citation>
    <scope>NUCLEOTIDE SEQUENCE [LARGE SCALE GENOMIC DNA]</scope>
</reference>
<keyword evidence="6 7" id="KW-0342">GTP-binding</keyword>
<dbReference type="PROSITE" id="PS00905">
    <property type="entry name" value="GTP1_OBG"/>
    <property type="match status" value="1"/>
</dbReference>
<evidence type="ECO:0000256" key="6">
    <source>
        <dbReference type="ARBA" id="ARBA00023134"/>
    </source>
</evidence>
<comment type="subcellular location">
    <subcellularLocation>
        <location evidence="7">Cytoplasm</location>
    </subcellularLocation>
</comment>